<evidence type="ECO:0000313" key="1">
    <source>
        <dbReference type="EMBL" id="OAB87361.1"/>
    </source>
</evidence>
<proteinExistence type="predicted"/>
<dbReference type="Proteomes" id="UP000076976">
    <property type="component" value="Unassembled WGS sequence"/>
</dbReference>
<dbReference type="EMBL" id="LQZG01000003">
    <property type="protein sequence ID" value="OAB87361.1"/>
    <property type="molecule type" value="Genomic_DNA"/>
</dbReference>
<dbReference type="InterPro" id="IPR027417">
    <property type="entry name" value="P-loop_NTPase"/>
</dbReference>
<dbReference type="SUPFAM" id="SSF52540">
    <property type="entry name" value="P-loop containing nucleoside triphosphate hydrolases"/>
    <property type="match status" value="1"/>
</dbReference>
<gene>
    <name evidence="1" type="ORF">AWH69_12620</name>
</gene>
<accession>A0A176QC80</accession>
<dbReference type="STRING" id="262209.AWH69_12620"/>
<organism evidence="1 2">
    <name type="scientific">Janibacter melonis</name>
    <dbReference type="NCBI Taxonomy" id="262209"/>
    <lineage>
        <taxon>Bacteria</taxon>
        <taxon>Bacillati</taxon>
        <taxon>Actinomycetota</taxon>
        <taxon>Actinomycetes</taxon>
        <taxon>Micrococcales</taxon>
        <taxon>Intrasporangiaceae</taxon>
        <taxon>Janibacter</taxon>
    </lineage>
</organism>
<name>A0A176QC80_9MICO</name>
<evidence type="ECO:0008006" key="3">
    <source>
        <dbReference type="Google" id="ProtNLM"/>
    </source>
</evidence>
<protein>
    <recommendedName>
        <fullName evidence="3">ATP-binding protein</fullName>
    </recommendedName>
</protein>
<dbReference type="AlphaFoldDB" id="A0A176QC80"/>
<dbReference type="Gene3D" id="3.40.50.300">
    <property type="entry name" value="P-loop containing nucleotide triphosphate hydrolases"/>
    <property type="match status" value="1"/>
</dbReference>
<sequence>MRRVRALPPSTRTVVVGLDGRSGSGKTRLADELAATLRWPVVRLDEIYPGWDGLATAPDVLATDVLLPLRDGRDASWPTWDWVAGAPGPTAHLPWTPHVLVEGCGTGAPPAGALVDLLVWLEAPEGLRRERALARDGQTFAPHWERWAAQEADVLRGVAERADLVIDTSGLA</sequence>
<evidence type="ECO:0000313" key="2">
    <source>
        <dbReference type="Proteomes" id="UP000076976"/>
    </source>
</evidence>
<reference evidence="1 2" key="1">
    <citation type="submission" date="2016-01" db="EMBL/GenBank/DDBJ databases">
        <title>Janibacter melonis strain CD11_4 genome sequencing and assembly.</title>
        <authorList>
            <person name="Nair G.R."/>
            <person name="Kaur G."/>
            <person name="Chander A.M."/>
            <person name="Mayilraj S."/>
        </authorList>
    </citation>
    <scope>NUCLEOTIDE SEQUENCE [LARGE SCALE GENOMIC DNA]</scope>
    <source>
        <strain evidence="1 2">CD11-4</strain>
    </source>
</reference>
<keyword evidence="2" id="KW-1185">Reference proteome</keyword>
<comment type="caution">
    <text evidence="1">The sequence shown here is derived from an EMBL/GenBank/DDBJ whole genome shotgun (WGS) entry which is preliminary data.</text>
</comment>